<organism evidence="1 2">
    <name type="scientific">Candidatus Protoclostridium stercorigallinarum</name>
    <dbReference type="NCBI Taxonomy" id="2838741"/>
    <lineage>
        <taxon>Bacteria</taxon>
        <taxon>Bacillati</taxon>
        <taxon>Bacillota</taxon>
        <taxon>Clostridia</taxon>
        <taxon>Candidatus Protoclostridium</taxon>
    </lineage>
</organism>
<evidence type="ECO:0000313" key="1">
    <source>
        <dbReference type="EMBL" id="HIW02386.1"/>
    </source>
</evidence>
<comment type="caution">
    <text evidence="1">The sequence shown here is derived from an EMBL/GenBank/DDBJ whole genome shotgun (WGS) entry which is preliminary data.</text>
</comment>
<protein>
    <submittedName>
        <fullName evidence="1">Uncharacterized protein</fullName>
    </submittedName>
</protein>
<name>A0A9D1Q023_9FIRM</name>
<reference evidence="1" key="2">
    <citation type="submission" date="2021-04" db="EMBL/GenBank/DDBJ databases">
        <authorList>
            <person name="Gilroy R."/>
        </authorList>
    </citation>
    <scope>NUCLEOTIDE SEQUENCE</scope>
    <source>
        <strain evidence="1">12435</strain>
    </source>
</reference>
<feature type="non-terminal residue" evidence="1">
    <location>
        <position position="1"/>
    </location>
</feature>
<sequence>TETCFNWYMNFDLIDKPDDMKKLVWEFTIDYKGARSYRKEKDGMLRPNQWQDLTVRVFI</sequence>
<gene>
    <name evidence="1" type="ORF">H9892_03520</name>
</gene>
<proteinExistence type="predicted"/>
<accession>A0A9D1Q023</accession>
<dbReference type="AlphaFoldDB" id="A0A9D1Q023"/>
<reference evidence="1" key="1">
    <citation type="journal article" date="2021" name="PeerJ">
        <title>Extensive microbial diversity within the chicken gut microbiome revealed by metagenomics and culture.</title>
        <authorList>
            <person name="Gilroy R."/>
            <person name="Ravi A."/>
            <person name="Getino M."/>
            <person name="Pursley I."/>
            <person name="Horton D.L."/>
            <person name="Alikhan N.F."/>
            <person name="Baker D."/>
            <person name="Gharbi K."/>
            <person name="Hall N."/>
            <person name="Watson M."/>
            <person name="Adriaenssens E.M."/>
            <person name="Foster-Nyarko E."/>
            <person name="Jarju S."/>
            <person name="Secka A."/>
            <person name="Antonio M."/>
            <person name="Oren A."/>
            <person name="Chaudhuri R.R."/>
            <person name="La Ragione R."/>
            <person name="Hildebrand F."/>
            <person name="Pallen M.J."/>
        </authorList>
    </citation>
    <scope>NUCLEOTIDE SEQUENCE</scope>
    <source>
        <strain evidence="1">12435</strain>
    </source>
</reference>
<dbReference type="EMBL" id="DXHS01000061">
    <property type="protein sequence ID" value="HIW02386.1"/>
    <property type="molecule type" value="Genomic_DNA"/>
</dbReference>
<dbReference type="Proteomes" id="UP000823990">
    <property type="component" value="Unassembled WGS sequence"/>
</dbReference>
<evidence type="ECO:0000313" key="2">
    <source>
        <dbReference type="Proteomes" id="UP000823990"/>
    </source>
</evidence>